<dbReference type="OrthoDB" id="10562141at2759"/>
<evidence type="ECO:0000313" key="3">
    <source>
        <dbReference type="Proteomes" id="UP001152803"/>
    </source>
</evidence>
<name>A0A9Q1I5C7_CONCO</name>
<gene>
    <name evidence="2" type="ORF">COCON_G00048020</name>
</gene>
<keyword evidence="3" id="KW-1185">Reference proteome</keyword>
<proteinExistence type="predicted"/>
<evidence type="ECO:0000256" key="1">
    <source>
        <dbReference type="SAM" id="SignalP"/>
    </source>
</evidence>
<keyword evidence="1" id="KW-0732">Signal</keyword>
<feature type="chain" id="PRO_5040506751" evidence="1">
    <location>
        <begin position="18"/>
        <end position="132"/>
    </location>
</feature>
<sequence>MMRYTILIFTLLHYSWGTSFIFDQIRGQLEDLSNKSFNFNTATLSMPHWEWKSCDCETIFVEDLKMVLESVKSFNKTYEEKIDALLDNLNILKSKIKNKRPEDVSCNVKKHHHRLLKHNIRFIQRWYQNCDK</sequence>
<organism evidence="2 3">
    <name type="scientific">Conger conger</name>
    <name type="common">Conger eel</name>
    <name type="synonym">Muraena conger</name>
    <dbReference type="NCBI Taxonomy" id="82655"/>
    <lineage>
        <taxon>Eukaryota</taxon>
        <taxon>Metazoa</taxon>
        <taxon>Chordata</taxon>
        <taxon>Craniata</taxon>
        <taxon>Vertebrata</taxon>
        <taxon>Euteleostomi</taxon>
        <taxon>Actinopterygii</taxon>
        <taxon>Neopterygii</taxon>
        <taxon>Teleostei</taxon>
        <taxon>Anguilliformes</taxon>
        <taxon>Congridae</taxon>
        <taxon>Conger</taxon>
    </lineage>
</organism>
<accession>A0A9Q1I5C7</accession>
<reference evidence="2" key="1">
    <citation type="journal article" date="2023" name="Science">
        <title>Genome structures resolve the early diversification of teleost fishes.</title>
        <authorList>
            <person name="Parey E."/>
            <person name="Louis A."/>
            <person name="Montfort J."/>
            <person name="Bouchez O."/>
            <person name="Roques C."/>
            <person name="Iampietro C."/>
            <person name="Lluch J."/>
            <person name="Castinel A."/>
            <person name="Donnadieu C."/>
            <person name="Desvignes T."/>
            <person name="Floi Bucao C."/>
            <person name="Jouanno E."/>
            <person name="Wen M."/>
            <person name="Mejri S."/>
            <person name="Dirks R."/>
            <person name="Jansen H."/>
            <person name="Henkel C."/>
            <person name="Chen W.J."/>
            <person name="Zahm M."/>
            <person name="Cabau C."/>
            <person name="Klopp C."/>
            <person name="Thompson A.W."/>
            <person name="Robinson-Rechavi M."/>
            <person name="Braasch I."/>
            <person name="Lecointre G."/>
            <person name="Bobe J."/>
            <person name="Postlethwait J.H."/>
            <person name="Berthelot C."/>
            <person name="Roest Crollius H."/>
            <person name="Guiguen Y."/>
        </authorList>
    </citation>
    <scope>NUCLEOTIDE SEQUENCE</scope>
    <source>
        <strain evidence="2">Concon-B</strain>
    </source>
</reference>
<protein>
    <submittedName>
        <fullName evidence="2">Uncharacterized protein</fullName>
    </submittedName>
</protein>
<dbReference type="AlphaFoldDB" id="A0A9Q1I5C7"/>
<dbReference type="EMBL" id="JAFJMO010000003">
    <property type="protein sequence ID" value="KAJ8282283.1"/>
    <property type="molecule type" value="Genomic_DNA"/>
</dbReference>
<dbReference type="Proteomes" id="UP001152803">
    <property type="component" value="Unassembled WGS sequence"/>
</dbReference>
<feature type="signal peptide" evidence="1">
    <location>
        <begin position="1"/>
        <end position="17"/>
    </location>
</feature>
<comment type="caution">
    <text evidence="2">The sequence shown here is derived from an EMBL/GenBank/DDBJ whole genome shotgun (WGS) entry which is preliminary data.</text>
</comment>
<evidence type="ECO:0000313" key="2">
    <source>
        <dbReference type="EMBL" id="KAJ8282283.1"/>
    </source>
</evidence>